<evidence type="ECO:0000313" key="3">
    <source>
        <dbReference type="Proteomes" id="UP000306236"/>
    </source>
</evidence>
<protein>
    <submittedName>
        <fullName evidence="2">Transcriptional regulator</fullName>
    </submittedName>
</protein>
<dbReference type="RefSeq" id="WP_136407775.1">
    <property type="nucleotide sequence ID" value="NZ_SSWX01000030.1"/>
</dbReference>
<dbReference type="GO" id="GO:0003677">
    <property type="term" value="F:DNA binding"/>
    <property type="evidence" value="ECO:0007669"/>
    <property type="project" value="InterPro"/>
</dbReference>
<dbReference type="EMBL" id="SSWX01000030">
    <property type="protein sequence ID" value="THJ30963.1"/>
    <property type="molecule type" value="Genomic_DNA"/>
</dbReference>
<dbReference type="InterPro" id="IPR009679">
    <property type="entry name" value="Phage_186_CII-like"/>
</dbReference>
<dbReference type="OrthoDB" id="6688863at2"/>
<evidence type="ECO:0000256" key="1">
    <source>
        <dbReference type="SAM" id="MobiDB-lite"/>
    </source>
</evidence>
<sequence>MNALDSLRRMVAAYPGGRPALAARTGKSDDVLRKELAGSQSHKMGLADAEELAAMCHEQGVKEAFGLATVFSFRAGHAFVIPAGAGDASCHATASTAVIHEAAEYLTAVTKARADGKVSDNDRKEILKEMTDLMSAIQTAYQALANEHAHSNRHRAEGEAYANGERATA</sequence>
<name>A0A4S5BJ79_9BURK</name>
<keyword evidence="3" id="KW-1185">Reference proteome</keyword>
<comment type="caution">
    <text evidence="2">The sequence shown here is derived from an EMBL/GenBank/DDBJ whole genome shotgun (WGS) entry which is preliminary data.</text>
</comment>
<evidence type="ECO:0000313" key="2">
    <source>
        <dbReference type="EMBL" id="THJ30963.1"/>
    </source>
</evidence>
<dbReference type="Proteomes" id="UP000306236">
    <property type="component" value="Unassembled WGS sequence"/>
</dbReference>
<organism evidence="2 3">
    <name type="scientific">Lampropedia aestuarii</name>
    <dbReference type="NCBI Taxonomy" id="2562762"/>
    <lineage>
        <taxon>Bacteria</taxon>
        <taxon>Pseudomonadati</taxon>
        <taxon>Pseudomonadota</taxon>
        <taxon>Betaproteobacteria</taxon>
        <taxon>Burkholderiales</taxon>
        <taxon>Comamonadaceae</taxon>
        <taxon>Lampropedia</taxon>
    </lineage>
</organism>
<dbReference type="AlphaFoldDB" id="A0A4S5BJ79"/>
<dbReference type="Pfam" id="PF06892">
    <property type="entry name" value="Phage_CP76"/>
    <property type="match status" value="1"/>
</dbReference>
<feature type="compositionally biased region" description="Basic and acidic residues" evidence="1">
    <location>
        <begin position="148"/>
        <end position="158"/>
    </location>
</feature>
<reference evidence="2 3" key="1">
    <citation type="submission" date="2019-04" db="EMBL/GenBank/DDBJ databases">
        <title>Lampropedia sp YIM MLB12 draf genome.</title>
        <authorList>
            <person name="Wang Y.-X."/>
        </authorList>
    </citation>
    <scope>NUCLEOTIDE SEQUENCE [LARGE SCALE GENOMIC DNA]</scope>
    <source>
        <strain evidence="2 3">YIM MLB12</strain>
    </source>
</reference>
<accession>A0A4S5BJ79</accession>
<feature type="region of interest" description="Disordered" evidence="1">
    <location>
        <begin position="148"/>
        <end position="169"/>
    </location>
</feature>
<gene>
    <name evidence="2" type="ORF">E8K88_16495</name>
</gene>
<proteinExistence type="predicted"/>